<organism evidence="2 3">
    <name type="scientific">Salibacterium salarium</name>
    <dbReference type="NCBI Taxonomy" id="284579"/>
    <lineage>
        <taxon>Bacteria</taxon>
        <taxon>Bacillati</taxon>
        <taxon>Bacillota</taxon>
        <taxon>Bacilli</taxon>
        <taxon>Bacillales</taxon>
        <taxon>Bacillaceae</taxon>
    </lineage>
</organism>
<dbReference type="Proteomes" id="UP000275076">
    <property type="component" value="Unassembled WGS sequence"/>
</dbReference>
<evidence type="ECO:0000313" key="2">
    <source>
        <dbReference type="EMBL" id="RSL30496.1"/>
    </source>
</evidence>
<protein>
    <submittedName>
        <fullName evidence="2">Uncharacterized protein</fullName>
    </submittedName>
</protein>
<keyword evidence="1" id="KW-1133">Transmembrane helix</keyword>
<evidence type="ECO:0000313" key="3">
    <source>
        <dbReference type="Proteomes" id="UP000275076"/>
    </source>
</evidence>
<name>A0A428MWP2_9BACI</name>
<accession>A0A428MWP2</accession>
<gene>
    <name evidence="2" type="ORF">D7Z54_25675</name>
</gene>
<feature type="transmembrane region" description="Helical" evidence="1">
    <location>
        <begin position="26"/>
        <end position="46"/>
    </location>
</feature>
<comment type="caution">
    <text evidence="2">The sequence shown here is derived from an EMBL/GenBank/DDBJ whole genome shotgun (WGS) entry which is preliminary data.</text>
</comment>
<sequence length="84" mass="9722">MKVFAWILLFFHTAILILWIMNSGYLFSLFGVVFWIISVAVAFIVQKQINEQLLVKQLLLSSSYFMFFLTVVTVGIYFVTSSMP</sequence>
<evidence type="ECO:0000256" key="1">
    <source>
        <dbReference type="SAM" id="Phobius"/>
    </source>
</evidence>
<feature type="transmembrane region" description="Helical" evidence="1">
    <location>
        <begin position="58"/>
        <end position="79"/>
    </location>
</feature>
<keyword evidence="1" id="KW-0472">Membrane</keyword>
<dbReference type="OrthoDB" id="2721108at2"/>
<keyword evidence="3" id="KW-1185">Reference proteome</keyword>
<dbReference type="AlphaFoldDB" id="A0A428MWP2"/>
<dbReference type="RefSeq" id="WP_125560483.1">
    <property type="nucleotide sequence ID" value="NZ_RBVX01000036.1"/>
</dbReference>
<proteinExistence type="predicted"/>
<reference evidence="2 3" key="1">
    <citation type="submission" date="2018-10" db="EMBL/GenBank/DDBJ databases">
        <title>Draft genome sequence of Bacillus salarius IM0101, isolated from a hypersaline soil in Inner Mongolia, China.</title>
        <authorList>
            <person name="Yamprayoonswat W."/>
            <person name="Boonvisut S."/>
            <person name="Jumpathong W."/>
            <person name="Sittihan S."/>
            <person name="Ruangsuj P."/>
            <person name="Wanthongcharoen S."/>
            <person name="Thongpramul N."/>
            <person name="Pimmason S."/>
            <person name="Yu B."/>
            <person name="Yasawong M."/>
        </authorList>
    </citation>
    <scope>NUCLEOTIDE SEQUENCE [LARGE SCALE GENOMIC DNA]</scope>
    <source>
        <strain evidence="2 3">IM0101</strain>
    </source>
</reference>
<dbReference type="EMBL" id="RBVX01000036">
    <property type="protein sequence ID" value="RSL30496.1"/>
    <property type="molecule type" value="Genomic_DNA"/>
</dbReference>
<keyword evidence="1" id="KW-0812">Transmembrane</keyword>